<accession>A0A1Y0T1U7</accession>
<evidence type="ECO:0000313" key="2">
    <source>
        <dbReference type="Proteomes" id="UP000225448"/>
    </source>
</evidence>
<gene>
    <name evidence="1" type="ORF">PHABIO_176</name>
</gene>
<sequence length="118" mass="13269">MTIKSIVVSVKPFTFKEGDILWSNTWNGLVGYEVTGPIYKSTAWMLPVKVIEGDAFLVFDAIFPGDMGVPGYCKDDRGCHLFRSRLAAKANDGKYDKWLLKTSHRRQLYSGRTIGYGV</sequence>
<keyword evidence="2" id="KW-1185">Reference proteome</keyword>
<organism evidence="1 2">
    <name type="scientific">Pseudomonas phage Phabio</name>
    <dbReference type="NCBI Taxonomy" id="2006668"/>
    <lineage>
        <taxon>Viruses</taxon>
        <taxon>Duplodnaviria</taxon>
        <taxon>Heunggongvirae</taxon>
        <taxon>Uroviricota</taxon>
        <taxon>Caudoviricetes</taxon>
        <taxon>Chimalliviridae</taxon>
        <taxon>Phabiovirus</taxon>
        <taxon>Phabiovirus phabio</taxon>
    </lineage>
</organism>
<protein>
    <submittedName>
        <fullName evidence="1">Uncharacterized protein</fullName>
    </submittedName>
</protein>
<name>A0A1Y0T1U7_9CAUD</name>
<dbReference type="EMBL" id="MF042360">
    <property type="protein sequence ID" value="ARV76807.1"/>
    <property type="molecule type" value="Genomic_DNA"/>
</dbReference>
<evidence type="ECO:0000313" key="1">
    <source>
        <dbReference type="EMBL" id="ARV76807.1"/>
    </source>
</evidence>
<proteinExistence type="predicted"/>
<dbReference type="Proteomes" id="UP000225448">
    <property type="component" value="Segment"/>
</dbReference>
<reference evidence="1 2" key="1">
    <citation type="submission" date="2017-05" db="EMBL/GenBank/DDBJ databases">
        <authorList>
            <person name="Song R."/>
            <person name="Chenine A.L."/>
            <person name="Ruprecht R.M."/>
        </authorList>
    </citation>
    <scope>NUCLEOTIDE SEQUENCE [LARGE SCALE GENOMIC DNA]</scope>
</reference>